<dbReference type="RefSeq" id="WP_155343731.1">
    <property type="nucleotide sequence ID" value="NZ_BAAAHM010000012.1"/>
</dbReference>
<dbReference type="AlphaFoldDB" id="A0A5M3XEL7"/>
<dbReference type="EMBL" id="BLAF01000008">
    <property type="protein sequence ID" value="GES18599.1"/>
    <property type="molecule type" value="Genomic_DNA"/>
</dbReference>
<evidence type="ECO:0000313" key="2">
    <source>
        <dbReference type="EMBL" id="GES18599.1"/>
    </source>
</evidence>
<keyword evidence="1" id="KW-0472">Membrane</keyword>
<dbReference type="PROSITE" id="PS51257">
    <property type="entry name" value="PROKAR_LIPOPROTEIN"/>
    <property type="match status" value="1"/>
</dbReference>
<reference evidence="2 3" key="1">
    <citation type="submission" date="2019-10" db="EMBL/GenBank/DDBJ databases">
        <title>Whole genome shotgun sequence of Acrocarpospora pleiomorpha NBRC 16267.</title>
        <authorList>
            <person name="Ichikawa N."/>
            <person name="Kimura A."/>
            <person name="Kitahashi Y."/>
            <person name="Komaki H."/>
            <person name="Oguchi A."/>
        </authorList>
    </citation>
    <scope>NUCLEOTIDE SEQUENCE [LARGE SCALE GENOMIC DNA]</scope>
    <source>
        <strain evidence="2 3">NBRC 16267</strain>
    </source>
</reference>
<keyword evidence="1" id="KW-1133">Transmembrane helix</keyword>
<feature type="transmembrane region" description="Helical" evidence="1">
    <location>
        <begin position="12"/>
        <end position="32"/>
    </location>
</feature>
<evidence type="ECO:0008006" key="4">
    <source>
        <dbReference type="Google" id="ProtNLM"/>
    </source>
</evidence>
<organism evidence="2 3">
    <name type="scientific">Acrocarpospora pleiomorpha</name>
    <dbReference type="NCBI Taxonomy" id="90975"/>
    <lineage>
        <taxon>Bacteria</taxon>
        <taxon>Bacillati</taxon>
        <taxon>Actinomycetota</taxon>
        <taxon>Actinomycetes</taxon>
        <taxon>Streptosporangiales</taxon>
        <taxon>Streptosporangiaceae</taxon>
        <taxon>Acrocarpospora</taxon>
    </lineage>
</organism>
<dbReference type="Proteomes" id="UP000377595">
    <property type="component" value="Unassembled WGS sequence"/>
</dbReference>
<accession>A0A5M3XEL7</accession>
<keyword evidence="1" id="KW-0812">Transmembrane</keyword>
<evidence type="ECO:0000313" key="3">
    <source>
        <dbReference type="Proteomes" id="UP000377595"/>
    </source>
</evidence>
<evidence type="ECO:0000256" key="1">
    <source>
        <dbReference type="SAM" id="Phobius"/>
    </source>
</evidence>
<gene>
    <name evidence="2" type="ORF">Aple_014940</name>
</gene>
<sequence length="164" mass="17730">MVESMRGEHAVRSLALVGGMFLLAGCIPGIFLRTERVDPGVLSDVRGIGKVVARTTTEYTWEGLTTITDVLVLDVGGVTGKQAVPRASERLVARGWTINIDRLPESVAMDSPEPENALVYIEGIAASESHNAADSKVLKMIQDLRTRPNPDGLVVVEAEPYEME</sequence>
<proteinExistence type="predicted"/>
<dbReference type="OrthoDB" id="3533962at2"/>
<name>A0A5M3XEL7_9ACTN</name>
<protein>
    <recommendedName>
        <fullName evidence="4">Lipoprotein</fullName>
    </recommendedName>
</protein>
<comment type="caution">
    <text evidence="2">The sequence shown here is derived from an EMBL/GenBank/DDBJ whole genome shotgun (WGS) entry which is preliminary data.</text>
</comment>
<keyword evidence="3" id="KW-1185">Reference proteome</keyword>